<gene>
    <name evidence="1" type="ORF">H4S07_001320</name>
</gene>
<accession>A0ACC1LN89</accession>
<evidence type="ECO:0000313" key="1">
    <source>
        <dbReference type="EMBL" id="KAJ2812555.1"/>
    </source>
</evidence>
<reference evidence="1" key="1">
    <citation type="submission" date="2022-07" db="EMBL/GenBank/DDBJ databases">
        <title>Phylogenomic reconstructions and comparative analyses of Kickxellomycotina fungi.</title>
        <authorList>
            <person name="Reynolds N.K."/>
            <person name="Stajich J.E."/>
            <person name="Barry K."/>
            <person name="Grigoriev I.V."/>
            <person name="Crous P."/>
            <person name="Smith M.E."/>
        </authorList>
    </citation>
    <scope>NUCLEOTIDE SEQUENCE</scope>
    <source>
        <strain evidence="1">CBS 102833</strain>
    </source>
</reference>
<organism evidence="1 2">
    <name type="scientific">Coemansia furcata</name>
    <dbReference type="NCBI Taxonomy" id="417177"/>
    <lineage>
        <taxon>Eukaryota</taxon>
        <taxon>Fungi</taxon>
        <taxon>Fungi incertae sedis</taxon>
        <taxon>Zoopagomycota</taxon>
        <taxon>Kickxellomycotina</taxon>
        <taxon>Kickxellomycetes</taxon>
        <taxon>Kickxellales</taxon>
        <taxon>Kickxellaceae</taxon>
        <taxon>Coemansia</taxon>
    </lineage>
</organism>
<comment type="caution">
    <text evidence="1">The sequence shown here is derived from an EMBL/GenBank/DDBJ whole genome shotgun (WGS) entry which is preliminary data.</text>
</comment>
<keyword evidence="2" id="KW-1185">Reference proteome</keyword>
<evidence type="ECO:0000313" key="2">
    <source>
        <dbReference type="Proteomes" id="UP001140096"/>
    </source>
</evidence>
<proteinExistence type="predicted"/>
<dbReference type="EMBL" id="JANBUP010000200">
    <property type="protein sequence ID" value="KAJ2812555.1"/>
    <property type="molecule type" value="Genomic_DNA"/>
</dbReference>
<sequence length="235" mass="26028">MTENRHTAQPDSARLTTRTKLTASFQLQKSATGGVTKKRKGALVQQSPHILNQGVQTPGAEKDPKKMAKVEIPVSLDIDPFTTESFTSPLSTMDEMLLAKDRPDITSPESRKSSATPSPRLSEADIAALRARANKAEIENVTLRHALLETKAELTAAEGRLREKDVLIKDHEYRIDELIDTRVPMDDMNDVMAENERLVKVNAGLKNDLEEHEAMLAECQKLLEEYAAADDARGL</sequence>
<protein>
    <submittedName>
        <fullName evidence="1">Uncharacterized protein</fullName>
    </submittedName>
</protein>
<dbReference type="Proteomes" id="UP001140096">
    <property type="component" value="Unassembled WGS sequence"/>
</dbReference>
<name>A0ACC1LN89_9FUNG</name>